<feature type="compositionally biased region" description="Low complexity" evidence="9">
    <location>
        <begin position="213"/>
        <end position="232"/>
    </location>
</feature>
<dbReference type="CDD" id="cd00078">
    <property type="entry name" value="HECTc"/>
    <property type="match status" value="1"/>
</dbReference>
<protein>
    <recommendedName>
        <fullName evidence="6">E3 ubiquitin-protein ligase</fullName>
        <ecNumber evidence="6">2.3.2.26</ecNumber>
    </recommendedName>
</protein>
<dbReference type="SUPFAM" id="SSF56204">
    <property type="entry name" value="Hect, E3 ligase catalytic domain"/>
    <property type="match status" value="1"/>
</dbReference>
<dbReference type="GO" id="GO:0009966">
    <property type="term" value="P:regulation of signal transduction"/>
    <property type="evidence" value="ECO:0007669"/>
    <property type="project" value="UniProtKB-ARBA"/>
</dbReference>
<dbReference type="EC" id="2.3.2.26" evidence="6"/>
<feature type="domain" description="C2" evidence="10">
    <location>
        <begin position="1"/>
        <end position="111"/>
    </location>
</feature>
<dbReference type="FunFam" id="3.90.1750.10:FF:000079">
    <property type="entry name" value="E3 ubiquitin-protein ligase"/>
    <property type="match status" value="1"/>
</dbReference>
<dbReference type="Gene3D" id="3.90.1750.10">
    <property type="entry name" value="Hect, E3 ligase catalytic domains"/>
    <property type="match status" value="1"/>
</dbReference>
<name>A0A3R7LU04_PENVA</name>
<dbReference type="InterPro" id="IPR035892">
    <property type="entry name" value="C2_domain_sf"/>
</dbReference>
<dbReference type="GO" id="GO:0005737">
    <property type="term" value="C:cytoplasm"/>
    <property type="evidence" value="ECO:0007669"/>
    <property type="project" value="UniProtKB-ARBA"/>
</dbReference>
<keyword evidence="4" id="KW-0677">Repeat</keyword>
<dbReference type="InterPro" id="IPR001202">
    <property type="entry name" value="WW_dom"/>
</dbReference>
<dbReference type="GO" id="GO:0016567">
    <property type="term" value="P:protein ubiquitination"/>
    <property type="evidence" value="ECO:0007669"/>
    <property type="project" value="UniProtKB-UniPathway"/>
</dbReference>
<dbReference type="Gene3D" id="3.30.2160.10">
    <property type="entry name" value="Hect, E3 ligase catalytic domain"/>
    <property type="match status" value="1"/>
</dbReference>
<keyword evidence="5 6" id="KW-0833">Ubl conjugation pathway</keyword>
<dbReference type="OrthoDB" id="423283at2759"/>
<feature type="compositionally biased region" description="Polar residues" evidence="9">
    <location>
        <begin position="296"/>
        <end position="323"/>
    </location>
</feature>
<organism evidence="13 14">
    <name type="scientific">Penaeus vannamei</name>
    <name type="common">Whiteleg shrimp</name>
    <name type="synonym">Litopenaeus vannamei</name>
    <dbReference type="NCBI Taxonomy" id="6689"/>
    <lineage>
        <taxon>Eukaryota</taxon>
        <taxon>Metazoa</taxon>
        <taxon>Ecdysozoa</taxon>
        <taxon>Arthropoda</taxon>
        <taxon>Crustacea</taxon>
        <taxon>Multicrustacea</taxon>
        <taxon>Malacostraca</taxon>
        <taxon>Eumalacostraca</taxon>
        <taxon>Eucarida</taxon>
        <taxon>Decapoda</taxon>
        <taxon>Dendrobranchiata</taxon>
        <taxon>Penaeoidea</taxon>
        <taxon>Penaeidae</taxon>
        <taxon>Penaeus</taxon>
    </lineage>
</organism>
<feature type="compositionally biased region" description="Polar residues" evidence="9">
    <location>
        <begin position="236"/>
        <end position="249"/>
    </location>
</feature>
<evidence type="ECO:0000256" key="1">
    <source>
        <dbReference type="ARBA" id="ARBA00000885"/>
    </source>
</evidence>
<dbReference type="Gene3D" id="2.20.70.10">
    <property type="match status" value="1"/>
</dbReference>
<evidence type="ECO:0000259" key="10">
    <source>
        <dbReference type="PROSITE" id="PS50004"/>
    </source>
</evidence>
<dbReference type="InterPro" id="IPR024928">
    <property type="entry name" value="E3_ub_ligase_SMURF1"/>
</dbReference>
<evidence type="ECO:0000313" key="14">
    <source>
        <dbReference type="Proteomes" id="UP000283509"/>
    </source>
</evidence>
<feature type="domain" description="WW" evidence="11">
    <location>
        <begin position="402"/>
        <end position="435"/>
    </location>
</feature>
<feature type="compositionally biased region" description="Polar residues" evidence="9">
    <location>
        <begin position="271"/>
        <end position="281"/>
    </location>
</feature>
<feature type="compositionally biased region" description="Basic residues" evidence="9">
    <location>
        <begin position="344"/>
        <end position="354"/>
    </location>
</feature>
<dbReference type="EMBL" id="QCYY01003531">
    <property type="protein sequence ID" value="ROT62866.1"/>
    <property type="molecule type" value="Genomic_DNA"/>
</dbReference>
<dbReference type="PANTHER" id="PTHR11254">
    <property type="entry name" value="HECT DOMAIN UBIQUITIN-PROTEIN LIGASE"/>
    <property type="match status" value="1"/>
</dbReference>
<comment type="pathway">
    <text evidence="2 6">Protein modification; protein ubiquitination.</text>
</comment>
<proteinExistence type="predicted"/>
<evidence type="ECO:0000256" key="6">
    <source>
        <dbReference type="PIRNR" id="PIRNR001569"/>
    </source>
</evidence>
<evidence type="ECO:0000256" key="5">
    <source>
        <dbReference type="ARBA" id="ARBA00022786"/>
    </source>
</evidence>
<dbReference type="UniPathway" id="UPA00143"/>
<feature type="active site" description="Glycyl thioester intermediate" evidence="7 8">
    <location>
        <position position="830"/>
    </location>
</feature>
<reference evidence="13 14" key="2">
    <citation type="submission" date="2019-01" db="EMBL/GenBank/DDBJ databases">
        <title>The decoding of complex shrimp genome reveals the adaptation for benthos swimmer, frequently molting mechanism and breeding impact on genome.</title>
        <authorList>
            <person name="Sun Y."/>
            <person name="Gao Y."/>
            <person name="Yu Y."/>
        </authorList>
    </citation>
    <scope>NUCLEOTIDE SEQUENCE [LARGE SCALE GENOMIC DNA]</scope>
    <source>
        <tissue evidence="13">Muscle</tissue>
    </source>
</reference>
<dbReference type="STRING" id="6689.A0A3R7LU04"/>
<dbReference type="FunFam" id="3.30.2410.10:FF:000002">
    <property type="entry name" value="E3 ubiquitin-protein ligase HECW2"/>
    <property type="match status" value="1"/>
</dbReference>
<feature type="domain" description="WW" evidence="11">
    <location>
        <begin position="434"/>
        <end position="467"/>
    </location>
</feature>
<dbReference type="AlphaFoldDB" id="A0A3R7LU04"/>
<evidence type="ECO:0000259" key="11">
    <source>
        <dbReference type="PROSITE" id="PS50020"/>
    </source>
</evidence>
<dbReference type="InterPro" id="IPR000569">
    <property type="entry name" value="HECT_dom"/>
</dbReference>
<dbReference type="SUPFAM" id="SSF51045">
    <property type="entry name" value="WW domain"/>
    <property type="match status" value="2"/>
</dbReference>
<feature type="region of interest" description="Disordered" evidence="9">
    <location>
        <begin position="207"/>
        <end position="408"/>
    </location>
</feature>
<keyword evidence="14" id="KW-1185">Reference proteome</keyword>
<dbReference type="Pfam" id="PF00632">
    <property type="entry name" value="HECT"/>
    <property type="match status" value="1"/>
</dbReference>
<dbReference type="PROSITE" id="PS50237">
    <property type="entry name" value="HECT"/>
    <property type="match status" value="1"/>
</dbReference>
<dbReference type="Pfam" id="PF00397">
    <property type="entry name" value="WW"/>
    <property type="match status" value="2"/>
</dbReference>
<evidence type="ECO:0000256" key="8">
    <source>
        <dbReference type="PROSITE-ProRule" id="PRU00104"/>
    </source>
</evidence>
<evidence type="ECO:0000256" key="2">
    <source>
        <dbReference type="ARBA" id="ARBA00004906"/>
    </source>
</evidence>
<evidence type="ECO:0000259" key="12">
    <source>
        <dbReference type="PROSITE" id="PS50237"/>
    </source>
</evidence>
<dbReference type="CDD" id="cd00201">
    <property type="entry name" value="WW"/>
    <property type="match status" value="2"/>
</dbReference>
<dbReference type="InterPro" id="IPR035983">
    <property type="entry name" value="Hect_E3_ubiquitin_ligase"/>
</dbReference>
<evidence type="ECO:0000256" key="9">
    <source>
        <dbReference type="SAM" id="MobiDB-lite"/>
    </source>
</evidence>
<dbReference type="PROSITE" id="PS50004">
    <property type="entry name" value="C2"/>
    <property type="match status" value="1"/>
</dbReference>
<comment type="catalytic activity">
    <reaction evidence="1 6">
        <text>S-ubiquitinyl-[E2 ubiquitin-conjugating enzyme]-L-cysteine + [acceptor protein]-L-lysine = [E2 ubiquitin-conjugating enzyme]-L-cysteine + N(6)-ubiquitinyl-[acceptor protein]-L-lysine.</text>
        <dbReference type="EC" id="2.3.2.26"/>
    </reaction>
</comment>
<dbReference type="Gene3D" id="2.60.40.150">
    <property type="entry name" value="C2 domain"/>
    <property type="match status" value="1"/>
</dbReference>
<dbReference type="PROSITE" id="PS01159">
    <property type="entry name" value="WW_DOMAIN_1"/>
    <property type="match status" value="2"/>
</dbReference>
<feature type="compositionally biased region" description="Low complexity" evidence="9">
    <location>
        <begin position="358"/>
        <end position="392"/>
    </location>
</feature>
<feature type="domain" description="HECT" evidence="12">
    <location>
        <begin position="528"/>
        <end position="862"/>
    </location>
</feature>
<dbReference type="SMART" id="SM00119">
    <property type="entry name" value="HECTc"/>
    <property type="match status" value="1"/>
</dbReference>
<dbReference type="InterPro" id="IPR050409">
    <property type="entry name" value="E3_ubiq-protein_ligase"/>
</dbReference>
<evidence type="ECO:0000256" key="4">
    <source>
        <dbReference type="ARBA" id="ARBA00022737"/>
    </source>
</evidence>
<evidence type="ECO:0000256" key="7">
    <source>
        <dbReference type="PIRSR" id="PIRSR001569-1"/>
    </source>
</evidence>
<evidence type="ECO:0000256" key="3">
    <source>
        <dbReference type="ARBA" id="ARBA00022679"/>
    </source>
</evidence>
<dbReference type="PANTHER" id="PTHR11254:SF429">
    <property type="entry name" value="E3 UBIQUITIN-PROTEIN LIGASE SU(DX)"/>
    <property type="match status" value="1"/>
</dbReference>
<dbReference type="SMART" id="SM00239">
    <property type="entry name" value="C2"/>
    <property type="match status" value="1"/>
</dbReference>
<keyword evidence="3 6" id="KW-0808">Transferase</keyword>
<accession>A0A3R7LU04</accession>
<feature type="compositionally biased region" description="Low complexity" evidence="9">
    <location>
        <begin position="324"/>
        <end position="333"/>
    </location>
</feature>
<dbReference type="GO" id="GO:0061630">
    <property type="term" value="F:ubiquitin protein ligase activity"/>
    <property type="evidence" value="ECO:0007669"/>
    <property type="project" value="UniProtKB-EC"/>
</dbReference>
<dbReference type="InterPro" id="IPR036020">
    <property type="entry name" value="WW_dom_sf"/>
</dbReference>
<evidence type="ECO:0000313" key="13">
    <source>
        <dbReference type="EMBL" id="ROT62866.1"/>
    </source>
</evidence>
<dbReference type="GO" id="GO:0043161">
    <property type="term" value="P:proteasome-mediated ubiquitin-dependent protein catabolic process"/>
    <property type="evidence" value="ECO:0007669"/>
    <property type="project" value="TreeGrafter"/>
</dbReference>
<dbReference type="InterPro" id="IPR000008">
    <property type="entry name" value="C2_dom"/>
</dbReference>
<dbReference type="Pfam" id="PF00168">
    <property type="entry name" value="C2"/>
    <property type="match status" value="1"/>
</dbReference>
<dbReference type="Gene3D" id="3.30.2410.10">
    <property type="entry name" value="Hect, E3 ligase catalytic domain"/>
    <property type="match status" value="1"/>
</dbReference>
<gene>
    <name evidence="13" type="ORF">C7M84_019257</name>
</gene>
<dbReference type="Proteomes" id="UP000283509">
    <property type="component" value="Unassembled WGS sequence"/>
</dbReference>
<dbReference type="SMART" id="SM00456">
    <property type="entry name" value="WW"/>
    <property type="match status" value="2"/>
</dbReference>
<sequence length="862" mass="95763">MSEAANASHLHQLSVTAVSGELSALSSLFNKPSAYVELLVDGVHQKKTQHVKHNTHPKWHETFTVLVTKDSVLVFRVSDHHTLVRDSVIGEATLKLADVVAANDGKKSSTHTLPLTQPTNCVVPATSQPPTITVTLDGLNILTQGGARQREVNYNLPTVVNVSGGNVSGSNTVTVRVGGKTPPPVPPPPKLIQSDAHSGAALPAIMSASGSQSNSGTTITHTSHTSATHSPIPSLPSINSDGQAASSHPSARARKSVGNGSAVVVLGGESPTDSSGNQNGRPNGAESIAPPVPGNVSPQANHQPNPPQVASNATNGKLPTNGTPQHSASSAAAPKPPGLAPRPANRHHRAHKNKRNSDGSNTPGSGNSNGSSSGAPASAGNISSSSSGSNSAQPATVGVQEEPLPHGWEMRHDQYGRRYYVDHTTRSTTWERPKPLPAGWEARRDPRGRVYYVDHNTRTTTWQRPTVEHISANRGQYGIPVVYERSFRWKLGQFRYLCQSNTVAGHIKISVTRQTLFEDSFHQVMRLPAFELRRRLFIIFRGEEGLDYGGIAREWFFQLSHEVLNPMYCLFEYANKNNYSLQINPASEVNPDHLTYFKFIGRFIAMALYHGKFIYSGFTMPFYKRMLNKKLTMKDLESIDPEFYNSLVWIRDNNIEECCLEMTFCTDFEVLGKITEVELKPGGKDIQVTEENKEEYIDLMMQWRLTRGQEAQTRHFLEGFSEVVPLEWLKYFDERELELLLCGMQEIDICDWQKHTIYRHYNRSSKQIMWFWQFVREIDNEKRARLLQFVTGTCRVPVGGFAELMGSNGPQKFCIEKVGKETWLPRSHTCFNRLDLPPYKSYEQLVEKLTFAIEETEGFGQE</sequence>
<dbReference type="FunFam" id="3.30.2160.10:FF:000003">
    <property type="entry name" value="E3 ubiquitin-protein ligase"/>
    <property type="match status" value="1"/>
</dbReference>
<comment type="caution">
    <text evidence="13">The sequence shown here is derived from an EMBL/GenBank/DDBJ whole genome shotgun (WGS) entry which is preliminary data.</text>
</comment>
<dbReference type="PIRSF" id="PIRSF001569">
    <property type="entry name" value="E3_ub_ligase_SMURF1"/>
    <property type="match status" value="1"/>
</dbReference>
<dbReference type="SUPFAM" id="SSF49562">
    <property type="entry name" value="C2 domain (Calcium/lipid-binding domain, CaLB)"/>
    <property type="match status" value="1"/>
</dbReference>
<reference evidence="13 14" key="1">
    <citation type="submission" date="2018-04" db="EMBL/GenBank/DDBJ databases">
        <authorList>
            <person name="Zhang X."/>
            <person name="Yuan J."/>
            <person name="Li F."/>
            <person name="Xiang J."/>
        </authorList>
    </citation>
    <scope>NUCLEOTIDE SEQUENCE [LARGE SCALE GENOMIC DNA]</scope>
    <source>
        <tissue evidence="13">Muscle</tissue>
    </source>
</reference>
<dbReference type="PROSITE" id="PS50020">
    <property type="entry name" value="WW_DOMAIN_2"/>
    <property type="match status" value="2"/>
</dbReference>